<name>A0A517U165_9BACT</name>
<feature type="region of interest" description="Disordered" evidence="1">
    <location>
        <begin position="267"/>
        <end position="299"/>
    </location>
</feature>
<dbReference type="GO" id="GO:0004252">
    <property type="term" value="F:serine-type endopeptidase activity"/>
    <property type="evidence" value="ECO:0007669"/>
    <property type="project" value="InterPro"/>
</dbReference>
<dbReference type="KEGG" id="llh:I41_35720"/>
<accession>A0A517U165</accession>
<dbReference type="AlphaFoldDB" id="A0A517U165"/>
<dbReference type="Pfam" id="PF13365">
    <property type="entry name" value="Trypsin_2"/>
    <property type="match status" value="1"/>
</dbReference>
<evidence type="ECO:0000313" key="2">
    <source>
        <dbReference type="EMBL" id="QDT74377.1"/>
    </source>
</evidence>
<keyword evidence="2" id="KW-0378">Hydrolase</keyword>
<dbReference type="PANTHER" id="PTHR43019">
    <property type="entry name" value="SERINE ENDOPROTEASE DEGS"/>
    <property type="match status" value="1"/>
</dbReference>
<protein>
    <submittedName>
        <fullName evidence="2">Serine endoprotease DegS</fullName>
        <ecNumber evidence="2">3.4.21.107</ecNumber>
    </submittedName>
</protein>
<dbReference type="Proteomes" id="UP000317909">
    <property type="component" value="Chromosome"/>
</dbReference>
<evidence type="ECO:0000313" key="3">
    <source>
        <dbReference type="Proteomes" id="UP000317909"/>
    </source>
</evidence>
<proteinExistence type="predicted"/>
<dbReference type="InterPro" id="IPR043504">
    <property type="entry name" value="Peptidase_S1_PA_chymotrypsin"/>
</dbReference>
<keyword evidence="3" id="KW-1185">Reference proteome</keyword>
<dbReference type="GO" id="GO:0006508">
    <property type="term" value="P:proteolysis"/>
    <property type="evidence" value="ECO:0007669"/>
    <property type="project" value="UniProtKB-KW"/>
</dbReference>
<reference evidence="2 3" key="1">
    <citation type="submission" date="2019-02" db="EMBL/GenBank/DDBJ databases">
        <title>Deep-cultivation of Planctomycetes and their phenomic and genomic characterization uncovers novel biology.</title>
        <authorList>
            <person name="Wiegand S."/>
            <person name="Jogler M."/>
            <person name="Boedeker C."/>
            <person name="Pinto D."/>
            <person name="Vollmers J."/>
            <person name="Rivas-Marin E."/>
            <person name="Kohn T."/>
            <person name="Peeters S.H."/>
            <person name="Heuer A."/>
            <person name="Rast P."/>
            <person name="Oberbeckmann S."/>
            <person name="Bunk B."/>
            <person name="Jeske O."/>
            <person name="Meyerdierks A."/>
            <person name="Storesund J.E."/>
            <person name="Kallscheuer N."/>
            <person name="Luecker S."/>
            <person name="Lage O.M."/>
            <person name="Pohl T."/>
            <person name="Merkel B.J."/>
            <person name="Hornburger P."/>
            <person name="Mueller R.-W."/>
            <person name="Bruemmer F."/>
            <person name="Labrenz M."/>
            <person name="Spormann A.M."/>
            <person name="Op den Camp H."/>
            <person name="Overmann J."/>
            <person name="Amann R."/>
            <person name="Jetten M.S.M."/>
            <person name="Mascher T."/>
            <person name="Medema M.H."/>
            <person name="Devos D.P."/>
            <person name="Kaster A.-K."/>
            <person name="Ovreas L."/>
            <person name="Rohde M."/>
            <person name="Galperin M.Y."/>
            <person name="Jogler C."/>
        </authorList>
    </citation>
    <scope>NUCLEOTIDE SEQUENCE [LARGE SCALE GENOMIC DNA]</scope>
    <source>
        <strain evidence="2 3">I41</strain>
    </source>
</reference>
<dbReference type="PRINTS" id="PR00834">
    <property type="entry name" value="PROTEASES2C"/>
</dbReference>
<keyword evidence="2" id="KW-0645">Protease</keyword>
<dbReference type="InterPro" id="IPR009003">
    <property type="entry name" value="Peptidase_S1_PA"/>
</dbReference>
<dbReference type="EC" id="3.4.21.107" evidence="2"/>
<dbReference type="SUPFAM" id="SSF50494">
    <property type="entry name" value="Trypsin-like serine proteases"/>
    <property type="match status" value="1"/>
</dbReference>
<dbReference type="Gene3D" id="2.40.10.10">
    <property type="entry name" value="Trypsin-like serine proteases"/>
    <property type="match status" value="2"/>
</dbReference>
<dbReference type="EMBL" id="CP036339">
    <property type="protein sequence ID" value="QDT74377.1"/>
    <property type="molecule type" value="Genomic_DNA"/>
</dbReference>
<evidence type="ECO:0000256" key="1">
    <source>
        <dbReference type="SAM" id="MobiDB-lite"/>
    </source>
</evidence>
<sequence length="367" mass="38507">MASLCLFAWQPGVVTADPVAGTLGAPQPIGRGHLAFESSVASSIDFTSQQPHPAVARIVVPEGDATSYGSGTLVDVREQYGLVVTNWHVVRDGMGEVEVVFPDGFRSQARPLKVDADWDLAALVIWRPPAAPVRLATRAPQPGEQLTICGYGLGNYRAATGRCTQYYAPKVELPQHMVELDVEARQGDSGGPIFNARGELAGVLFGAGQGTTLGSFGGRVENFLASLAPNIGSGTQGTAAMAHAEAPQSALEADAFNHEVSAMLVSTSEARHADRAPREHKRSGDPAPSTLPADATPVDGQWQSVDVLTSEVNAPKMPAATDTAILKTGVPHAHTSASDIAWLESGKNILALIGSATLMVQLLRVIR</sequence>
<dbReference type="InterPro" id="IPR001940">
    <property type="entry name" value="Peptidase_S1C"/>
</dbReference>
<organism evidence="2 3">
    <name type="scientific">Lacipirellula limnantheis</name>
    <dbReference type="NCBI Taxonomy" id="2528024"/>
    <lineage>
        <taxon>Bacteria</taxon>
        <taxon>Pseudomonadati</taxon>
        <taxon>Planctomycetota</taxon>
        <taxon>Planctomycetia</taxon>
        <taxon>Pirellulales</taxon>
        <taxon>Lacipirellulaceae</taxon>
        <taxon>Lacipirellula</taxon>
    </lineage>
</organism>
<dbReference type="PANTHER" id="PTHR43019:SF23">
    <property type="entry name" value="PROTEASE DO-LIKE 5, CHLOROPLASTIC"/>
    <property type="match status" value="1"/>
</dbReference>
<gene>
    <name evidence="2" type="primary">degS</name>
    <name evidence="2" type="ORF">I41_35720</name>
</gene>